<feature type="transmembrane region" description="Helical" evidence="2">
    <location>
        <begin position="484"/>
        <end position="505"/>
    </location>
</feature>
<dbReference type="RefSeq" id="XP_017773718.1">
    <property type="nucleotide sequence ID" value="XM_017918229.1"/>
</dbReference>
<feature type="region of interest" description="Disordered" evidence="1">
    <location>
        <begin position="88"/>
        <end position="126"/>
    </location>
</feature>
<proteinExistence type="predicted"/>
<sequence length="516" mass="56566">MLRWMGPRGRVSGEHGSDVTDDPLAAIDPKRSDQGIYSVSRSVYLPRVAIRNAEYGVGCGHLGTCGSSLKNGVNPIFIDTYRDTTLGRIPRKTKPFTASRSSRQSTPTGEKSSSSGYGGSHGTNDPAYVEAVKLNEVTTIEQNSNYVKSIKVASNNRTKNKSSCSASSGTLSTIPEGRIDFTIPRPIWPNRHQRPEPIKRNPEYDSLVDEAVLLYTSLNYKQESVNTAASEVSIREVLIELMTNINATMEGKGVLSPEEMLKRVNEKIASSLEALKNVTEEEMRLLCVNLSNSKNVNSVVRAFSNTSSSGNSSQSSPEWSSRLRTLSDAEEIYQIPSGSSSSGFSDAKPHFEISALPTFVHEDLASVPNGVRNAMIYGTLCRGGTKADKLLDKEKAPPAVQLKKSLLKAGDDSKPSVWEQYYGVNVAADGKMGELNKDYVPKPTDVPVFPGGRPEADFTLDVPRSELLSKRMKDDKKWRCRCRLLTTFLGLVFFLLSVMAVSLILTRGKRMFGSMV</sequence>
<keyword evidence="3" id="KW-1185">Reference proteome</keyword>
<dbReference type="Proteomes" id="UP000695000">
    <property type="component" value="Unplaced"/>
</dbReference>
<keyword evidence="2" id="KW-0812">Transmembrane</keyword>
<feature type="region of interest" description="Disordered" evidence="1">
    <location>
        <begin position="1"/>
        <end position="29"/>
    </location>
</feature>
<organism evidence="3 4">
    <name type="scientific">Nicrophorus vespilloides</name>
    <name type="common">Boreal carrion beetle</name>
    <dbReference type="NCBI Taxonomy" id="110193"/>
    <lineage>
        <taxon>Eukaryota</taxon>
        <taxon>Metazoa</taxon>
        <taxon>Ecdysozoa</taxon>
        <taxon>Arthropoda</taxon>
        <taxon>Hexapoda</taxon>
        <taxon>Insecta</taxon>
        <taxon>Pterygota</taxon>
        <taxon>Neoptera</taxon>
        <taxon>Endopterygota</taxon>
        <taxon>Coleoptera</taxon>
        <taxon>Polyphaga</taxon>
        <taxon>Staphyliniformia</taxon>
        <taxon>Silphidae</taxon>
        <taxon>Nicrophorinae</taxon>
        <taxon>Nicrophorus</taxon>
    </lineage>
</organism>
<keyword evidence="2" id="KW-0472">Membrane</keyword>
<accession>A0ABM1MGL8</accession>
<dbReference type="GeneID" id="108560594"/>
<evidence type="ECO:0000313" key="3">
    <source>
        <dbReference type="Proteomes" id="UP000695000"/>
    </source>
</evidence>
<name>A0ABM1MGL8_NICVS</name>
<reference evidence="4" key="1">
    <citation type="submission" date="2025-08" db="UniProtKB">
        <authorList>
            <consortium name="RefSeq"/>
        </authorList>
    </citation>
    <scope>IDENTIFICATION</scope>
    <source>
        <tissue evidence="4">Whole Larva</tissue>
    </source>
</reference>
<evidence type="ECO:0000256" key="2">
    <source>
        <dbReference type="SAM" id="Phobius"/>
    </source>
</evidence>
<keyword evidence="2" id="KW-1133">Transmembrane helix</keyword>
<gene>
    <name evidence="4" type="primary">LOC108560594</name>
</gene>
<evidence type="ECO:0000256" key="1">
    <source>
        <dbReference type="SAM" id="MobiDB-lite"/>
    </source>
</evidence>
<protein>
    <submittedName>
        <fullName evidence="4">Uncharacterized protein LOC108560594 isoform X1</fullName>
    </submittedName>
</protein>
<evidence type="ECO:0000313" key="4">
    <source>
        <dbReference type="RefSeq" id="XP_017773718.1"/>
    </source>
</evidence>
<feature type="compositionally biased region" description="Polar residues" evidence="1">
    <location>
        <begin position="96"/>
        <end position="108"/>
    </location>
</feature>